<proteinExistence type="predicted"/>
<feature type="binding site" evidence="2">
    <location>
        <position position="98"/>
    </location>
    <ligand>
        <name>substrate</name>
    </ligand>
</feature>
<gene>
    <name evidence="4" type="ORF">RV00_GL001210</name>
</gene>
<sequence length="111" mass="11770">MAKNQTARSMGSGDLEVLATPALVAMMENCAKSFVADGLSIGQTTVGFKLDLKHLAPSATGAEIKVEAELTDVDGQKLSFSIRAYDQATLIGSASHQRVIVETADFLEKLK</sequence>
<dbReference type="PANTHER" id="PTHR36934:SF1">
    <property type="entry name" value="THIOESTERASE DOMAIN-CONTAINING PROTEIN"/>
    <property type="match status" value="1"/>
</dbReference>
<evidence type="ECO:0000259" key="3">
    <source>
        <dbReference type="Pfam" id="PF22636"/>
    </source>
</evidence>
<evidence type="ECO:0000313" key="5">
    <source>
        <dbReference type="Proteomes" id="UP000183700"/>
    </source>
</evidence>
<dbReference type="Gene3D" id="3.10.129.10">
    <property type="entry name" value="Hotdog Thioesterase"/>
    <property type="match status" value="1"/>
</dbReference>
<feature type="binding site" evidence="2">
    <location>
        <position position="47"/>
    </location>
    <ligand>
        <name>substrate</name>
    </ligand>
</feature>
<feature type="active site" evidence="1">
    <location>
        <position position="54"/>
    </location>
</feature>
<dbReference type="InterPro" id="IPR054485">
    <property type="entry name" value="FlK-like_dom"/>
</dbReference>
<comment type="caution">
    <text evidence="4">The sequence shown here is derived from an EMBL/GenBank/DDBJ whole genome shotgun (WGS) entry which is preliminary data.</text>
</comment>
<organism evidence="4 5">
    <name type="scientific">Enterococcus devriesei</name>
    <dbReference type="NCBI Taxonomy" id="319970"/>
    <lineage>
        <taxon>Bacteria</taxon>
        <taxon>Bacillati</taxon>
        <taxon>Bacillota</taxon>
        <taxon>Bacilli</taxon>
        <taxon>Lactobacillales</taxon>
        <taxon>Enterococcaceae</taxon>
        <taxon>Enterococcus</taxon>
    </lineage>
</organism>
<dbReference type="SUPFAM" id="SSF54637">
    <property type="entry name" value="Thioesterase/thiol ester dehydrase-isomerase"/>
    <property type="match status" value="1"/>
</dbReference>
<dbReference type="EMBL" id="JXKM01000002">
    <property type="protein sequence ID" value="OJG36765.1"/>
    <property type="molecule type" value="Genomic_DNA"/>
</dbReference>
<evidence type="ECO:0000256" key="1">
    <source>
        <dbReference type="PIRSR" id="PIRSR014972-1"/>
    </source>
</evidence>
<dbReference type="InterPro" id="IPR025540">
    <property type="entry name" value="FlK"/>
</dbReference>
<feature type="binding site" evidence="2">
    <location>
        <position position="47"/>
    </location>
    <ligand>
        <name>CoA</name>
        <dbReference type="ChEBI" id="CHEBI:57287"/>
    </ligand>
</feature>
<dbReference type="AlphaFoldDB" id="A0A1L8SXI3"/>
<name>A0A1L8SXI3_9ENTE</name>
<feature type="active site" evidence="1">
    <location>
        <position position="28"/>
    </location>
</feature>
<dbReference type="Proteomes" id="UP000183700">
    <property type="component" value="Unassembled WGS sequence"/>
</dbReference>
<feature type="active site" evidence="1">
    <location>
        <position position="20"/>
    </location>
</feature>
<dbReference type="STRING" id="319970.RV00_GL001210"/>
<feature type="domain" description="Fluoroacetyl-CoA-specific thioesterase-like" evidence="3">
    <location>
        <begin position="3"/>
        <end position="103"/>
    </location>
</feature>
<evidence type="ECO:0000313" key="4">
    <source>
        <dbReference type="EMBL" id="OJG36765.1"/>
    </source>
</evidence>
<reference evidence="4 5" key="1">
    <citation type="submission" date="2014-12" db="EMBL/GenBank/DDBJ databases">
        <title>Draft genome sequences of 29 type strains of Enterococci.</title>
        <authorList>
            <person name="Zhong Z."/>
            <person name="Sun Z."/>
            <person name="Liu W."/>
            <person name="Zhang W."/>
            <person name="Zhang H."/>
        </authorList>
    </citation>
    <scope>NUCLEOTIDE SEQUENCE [LARGE SCALE GENOMIC DNA]</scope>
    <source>
        <strain evidence="4 5">DSM 22802</strain>
    </source>
</reference>
<dbReference type="PIRSF" id="PIRSF014972">
    <property type="entry name" value="FlK"/>
    <property type="match status" value="1"/>
</dbReference>
<keyword evidence="5" id="KW-1185">Reference proteome</keyword>
<dbReference type="InterPro" id="IPR029069">
    <property type="entry name" value="HotDog_dom_sf"/>
</dbReference>
<dbReference type="PANTHER" id="PTHR36934">
    <property type="entry name" value="BLR0278 PROTEIN"/>
    <property type="match status" value="1"/>
</dbReference>
<protein>
    <recommendedName>
        <fullName evidence="3">Fluoroacetyl-CoA-specific thioesterase-like domain-containing protein</fullName>
    </recommendedName>
</protein>
<evidence type="ECO:0000256" key="2">
    <source>
        <dbReference type="PIRSR" id="PIRSR014972-2"/>
    </source>
</evidence>
<dbReference type="Pfam" id="PF22636">
    <property type="entry name" value="FlK"/>
    <property type="match status" value="1"/>
</dbReference>
<accession>A0A1L8SXI3</accession>